<feature type="transmembrane region" description="Helical" evidence="2">
    <location>
        <begin position="253"/>
        <end position="272"/>
    </location>
</feature>
<evidence type="ECO:0000256" key="2">
    <source>
        <dbReference type="SAM" id="Phobius"/>
    </source>
</evidence>
<evidence type="ECO:0000256" key="1">
    <source>
        <dbReference type="SAM" id="MobiDB-lite"/>
    </source>
</evidence>
<organism evidence="3">
    <name type="scientific">Culex pipiens</name>
    <name type="common">House mosquito</name>
    <dbReference type="NCBI Taxonomy" id="7175"/>
    <lineage>
        <taxon>Eukaryota</taxon>
        <taxon>Metazoa</taxon>
        <taxon>Ecdysozoa</taxon>
        <taxon>Arthropoda</taxon>
        <taxon>Hexapoda</taxon>
        <taxon>Insecta</taxon>
        <taxon>Pterygota</taxon>
        <taxon>Neoptera</taxon>
        <taxon>Endopterygota</taxon>
        <taxon>Diptera</taxon>
        <taxon>Nematocera</taxon>
        <taxon>Culicoidea</taxon>
        <taxon>Culicidae</taxon>
        <taxon>Culicinae</taxon>
        <taxon>Culicini</taxon>
        <taxon>Culex</taxon>
        <taxon>Culex</taxon>
    </lineage>
</organism>
<dbReference type="EMBL" id="HBUE01120070">
    <property type="protein sequence ID" value="CAG6492029.1"/>
    <property type="molecule type" value="Transcribed_RNA"/>
</dbReference>
<sequence length="381" mass="42038">MSSIMDKGKLPTKMFLRSNSFQKLCSLAHPMRLRGFKSNREALKSVFESLIVTTRGVIQSVTYRILCFLFLTPFTKLLLSRPLQGLVDAVVSSSYKDGQDGSTNRLNTVRLILKLTLSMIVSTDKSPDVRCDNELKLSEDVNDDEVTPNQDATRKPECPRTTTLSDTAVQTEPEPDPEFFDCREPTESSPQPTLTKTCRFLESSSIQQIPQRRPPPSRLVAATFYGCVLCCVAQLSALVYMLSGDAVRFPPGLIFLILALAYIGFVMTRIFASSQSGGADRRKMAAAKKKAEAGGTSKALVPVLEGAIRKQQQQHHPKGLHPILAAVSKRIVATLLQYQQPQKGSILQVSPAPTSRMSRSATRTRMLLCTDDKTISKAKIL</sequence>
<protein>
    <submittedName>
        <fullName evidence="3">(northern house mosquito) hypothetical protein</fullName>
    </submittedName>
</protein>
<keyword evidence="2" id="KW-0812">Transmembrane</keyword>
<feature type="region of interest" description="Disordered" evidence="1">
    <location>
        <begin position="132"/>
        <end position="194"/>
    </location>
</feature>
<reference evidence="3" key="1">
    <citation type="submission" date="2021-05" db="EMBL/GenBank/DDBJ databases">
        <authorList>
            <person name="Alioto T."/>
            <person name="Alioto T."/>
            <person name="Gomez Garrido J."/>
        </authorList>
    </citation>
    <scope>NUCLEOTIDE SEQUENCE</scope>
</reference>
<feature type="transmembrane region" description="Helical" evidence="2">
    <location>
        <begin position="219"/>
        <end position="241"/>
    </location>
</feature>
<proteinExistence type="predicted"/>
<feature type="compositionally biased region" description="Polar residues" evidence="1">
    <location>
        <begin position="160"/>
        <end position="170"/>
    </location>
</feature>
<keyword evidence="2" id="KW-1133">Transmembrane helix</keyword>
<evidence type="ECO:0000313" key="3">
    <source>
        <dbReference type="EMBL" id="CAG6492029.1"/>
    </source>
</evidence>
<keyword evidence="2" id="KW-0472">Membrane</keyword>
<name>A0A8D8G373_CULPI</name>
<dbReference type="AlphaFoldDB" id="A0A8D8G373"/>
<accession>A0A8D8G373</accession>